<dbReference type="EMBL" id="CM001222">
    <property type="protein sequence ID" value="AES74568.1"/>
    <property type="molecule type" value="Genomic_DNA"/>
</dbReference>
<dbReference type="AlphaFoldDB" id="G7KJE0"/>
<dbReference type="Proteomes" id="UP000002051">
    <property type="component" value="Chromosome 6"/>
</dbReference>
<protein>
    <submittedName>
        <fullName evidence="1 2">Uncharacterized protein</fullName>
    </submittedName>
</protein>
<dbReference type="PaxDb" id="3880-AES74568"/>
<dbReference type="HOGENOM" id="CLU_115142_0_0_1"/>
<evidence type="ECO:0000313" key="1">
    <source>
        <dbReference type="EMBL" id="AES74568.1"/>
    </source>
</evidence>
<dbReference type="EnsemblPlants" id="AES74568">
    <property type="protein sequence ID" value="AES74568"/>
    <property type="gene ID" value="MTR_6g008490"/>
</dbReference>
<reference evidence="1 3" key="2">
    <citation type="journal article" date="2014" name="BMC Genomics">
        <title>An improved genome release (version Mt4.0) for the model legume Medicago truncatula.</title>
        <authorList>
            <person name="Tang H."/>
            <person name="Krishnakumar V."/>
            <person name="Bidwell S."/>
            <person name="Rosen B."/>
            <person name="Chan A."/>
            <person name="Zhou S."/>
            <person name="Gentzbittel L."/>
            <person name="Childs K.L."/>
            <person name="Yandell M."/>
            <person name="Gundlach H."/>
            <person name="Mayer K.F."/>
            <person name="Schwartz D.C."/>
            <person name="Town C.D."/>
        </authorList>
    </citation>
    <scope>GENOME REANNOTATION</scope>
    <source>
        <strain evidence="2 3">cv. Jemalong A17</strain>
    </source>
</reference>
<sequence length="185" mass="21016">MPKPVANTLITHLFPSSPPKHPKIEFLVKKFGIKSLENVKRISTLIKCQKSGSQFLDSQRSQTKSSFPKRKSACIGNSLNPLVSMPTIHLDLDLPYIIHIPKIMIPYIENIVIVKGGDNCGYWVIARHMGMDEQNHALVRSVLVHELKTIKIDYYSIFGSEERFEYIINGLHPPINSGEIAYLYK</sequence>
<gene>
    <name evidence="1" type="ordered locus">MTR_6g008490</name>
</gene>
<accession>G7KJE0</accession>
<keyword evidence="3" id="KW-1185">Reference proteome</keyword>
<reference evidence="1 3" key="1">
    <citation type="journal article" date="2011" name="Nature">
        <title>The Medicago genome provides insight into the evolution of rhizobial symbioses.</title>
        <authorList>
            <person name="Young N.D."/>
            <person name="Debelle F."/>
            <person name="Oldroyd G.E."/>
            <person name="Geurts R."/>
            <person name="Cannon S.B."/>
            <person name="Udvardi M.K."/>
            <person name="Benedito V.A."/>
            <person name="Mayer K.F."/>
            <person name="Gouzy J."/>
            <person name="Schoof H."/>
            <person name="Van de Peer Y."/>
            <person name="Proost S."/>
            <person name="Cook D.R."/>
            <person name="Meyers B.C."/>
            <person name="Spannagl M."/>
            <person name="Cheung F."/>
            <person name="De Mita S."/>
            <person name="Krishnakumar V."/>
            <person name="Gundlach H."/>
            <person name="Zhou S."/>
            <person name="Mudge J."/>
            <person name="Bharti A.K."/>
            <person name="Murray J.D."/>
            <person name="Naoumkina M.A."/>
            <person name="Rosen B."/>
            <person name="Silverstein K.A."/>
            <person name="Tang H."/>
            <person name="Rombauts S."/>
            <person name="Zhao P.X."/>
            <person name="Zhou P."/>
            <person name="Barbe V."/>
            <person name="Bardou P."/>
            <person name="Bechner M."/>
            <person name="Bellec A."/>
            <person name="Berger A."/>
            <person name="Berges H."/>
            <person name="Bidwell S."/>
            <person name="Bisseling T."/>
            <person name="Choisne N."/>
            <person name="Couloux A."/>
            <person name="Denny R."/>
            <person name="Deshpande S."/>
            <person name="Dai X."/>
            <person name="Doyle J.J."/>
            <person name="Dudez A.M."/>
            <person name="Farmer A.D."/>
            <person name="Fouteau S."/>
            <person name="Franken C."/>
            <person name="Gibelin C."/>
            <person name="Gish J."/>
            <person name="Goldstein S."/>
            <person name="Gonzalez A.J."/>
            <person name="Green P.J."/>
            <person name="Hallab A."/>
            <person name="Hartog M."/>
            <person name="Hua A."/>
            <person name="Humphray S.J."/>
            <person name="Jeong D.H."/>
            <person name="Jing Y."/>
            <person name="Jocker A."/>
            <person name="Kenton S.M."/>
            <person name="Kim D.J."/>
            <person name="Klee K."/>
            <person name="Lai H."/>
            <person name="Lang C."/>
            <person name="Lin S."/>
            <person name="Macmil S.L."/>
            <person name="Magdelenat G."/>
            <person name="Matthews L."/>
            <person name="McCorrison J."/>
            <person name="Monaghan E.L."/>
            <person name="Mun J.H."/>
            <person name="Najar F.Z."/>
            <person name="Nicholson C."/>
            <person name="Noirot C."/>
            <person name="O'Bleness M."/>
            <person name="Paule C.R."/>
            <person name="Poulain J."/>
            <person name="Prion F."/>
            <person name="Qin B."/>
            <person name="Qu C."/>
            <person name="Retzel E.F."/>
            <person name="Riddle C."/>
            <person name="Sallet E."/>
            <person name="Samain S."/>
            <person name="Samson N."/>
            <person name="Sanders I."/>
            <person name="Saurat O."/>
            <person name="Scarpelli C."/>
            <person name="Schiex T."/>
            <person name="Segurens B."/>
            <person name="Severin A.J."/>
            <person name="Sherrier D.J."/>
            <person name="Shi R."/>
            <person name="Sims S."/>
            <person name="Singer S.R."/>
            <person name="Sinharoy S."/>
            <person name="Sterck L."/>
            <person name="Viollet A."/>
            <person name="Wang B.B."/>
            <person name="Wang K."/>
            <person name="Wang M."/>
            <person name="Wang X."/>
            <person name="Warfsmann J."/>
            <person name="Weissenbach J."/>
            <person name="White D.D."/>
            <person name="White J.D."/>
            <person name="Wiley G.B."/>
            <person name="Wincker P."/>
            <person name="Xing Y."/>
            <person name="Yang L."/>
            <person name="Yao Z."/>
            <person name="Ying F."/>
            <person name="Zhai J."/>
            <person name="Zhou L."/>
            <person name="Zuber A."/>
            <person name="Denarie J."/>
            <person name="Dixon R.A."/>
            <person name="May G.D."/>
            <person name="Schwartz D.C."/>
            <person name="Rogers J."/>
            <person name="Quetier F."/>
            <person name="Town C.D."/>
            <person name="Roe B.A."/>
        </authorList>
    </citation>
    <scope>NUCLEOTIDE SEQUENCE [LARGE SCALE GENOMIC DNA]</scope>
    <source>
        <strain evidence="1">A17</strain>
        <strain evidence="2 3">cv. Jemalong A17</strain>
    </source>
</reference>
<reference evidence="2" key="3">
    <citation type="submission" date="2015-04" db="UniProtKB">
        <authorList>
            <consortium name="EnsemblPlants"/>
        </authorList>
    </citation>
    <scope>IDENTIFICATION</scope>
    <source>
        <strain evidence="2">cv. Jemalong A17</strain>
    </source>
</reference>
<evidence type="ECO:0000313" key="3">
    <source>
        <dbReference type="Proteomes" id="UP000002051"/>
    </source>
</evidence>
<evidence type="ECO:0000313" key="2">
    <source>
        <dbReference type="EnsemblPlants" id="AES74568"/>
    </source>
</evidence>
<organism evidence="1 3">
    <name type="scientific">Medicago truncatula</name>
    <name type="common">Barrel medic</name>
    <name type="synonym">Medicago tribuloides</name>
    <dbReference type="NCBI Taxonomy" id="3880"/>
    <lineage>
        <taxon>Eukaryota</taxon>
        <taxon>Viridiplantae</taxon>
        <taxon>Streptophyta</taxon>
        <taxon>Embryophyta</taxon>
        <taxon>Tracheophyta</taxon>
        <taxon>Spermatophyta</taxon>
        <taxon>Magnoliopsida</taxon>
        <taxon>eudicotyledons</taxon>
        <taxon>Gunneridae</taxon>
        <taxon>Pentapetalae</taxon>
        <taxon>rosids</taxon>
        <taxon>fabids</taxon>
        <taxon>Fabales</taxon>
        <taxon>Fabaceae</taxon>
        <taxon>Papilionoideae</taxon>
        <taxon>50 kb inversion clade</taxon>
        <taxon>NPAAA clade</taxon>
        <taxon>Hologalegina</taxon>
        <taxon>IRL clade</taxon>
        <taxon>Trifolieae</taxon>
        <taxon>Medicago</taxon>
    </lineage>
</organism>
<name>G7KJE0_MEDTR</name>
<proteinExistence type="predicted"/>